<dbReference type="InterPro" id="IPR003594">
    <property type="entry name" value="HATPase_dom"/>
</dbReference>
<keyword evidence="9" id="KW-0418">Kinase</keyword>
<dbReference type="InterPro" id="IPR005467">
    <property type="entry name" value="His_kinase_dom"/>
</dbReference>
<dbReference type="EMBL" id="JBHSWE010000001">
    <property type="protein sequence ID" value="MFC6670844.1"/>
    <property type="molecule type" value="Genomic_DNA"/>
</dbReference>
<keyword evidence="14" id="KW-0472">Membrane</keyword>
<dbReference type="CDD" id="cd00130">
    <property type="entry name" value="PAS"/>
    <property type="match status" value="1"/>
</dbReference>
<evidence type="ECO:0000256" key="5">
    <source>
        <dbReference type="ARBA" id="ARBA00022553"/>
    </source>
</evidence>
<reference evidence="19" key="1">
    <citation type="journal article" date="2019" name="Int. J. Syst. Evol. Microbiol.">
        <title>The Global Catalogue of Microorganisms (GCM) 10K type strain sequencing project: providing services to taxonomists for standard genome sequencing and annotation.</title>
        <authorList>
            <consortium name="The Broad Institute Genomics Platform"/>
            <consortium name="The Broad Institute Genome Sequencing Center for Infectious Disease"/>
            <person name="Wu L."/>
            <person name="Ma J."/>
        </authorList>
    </citation>
    <scope>NUCLEOTIDE SEQUENCE [LARGE SCALE GENOMIC DNA]</scope>
    <source>
        <strain evidence="19">NBRC 111756</strain>
    </source>
</reference>
<dbReference type="Gene3D" id="1.10.287.130">
    <property type="match status" value="1"/>
</dbReference>
<dbReference type="Pfam" id="PF00512">
    <property type="entry name" value="HisKA"/>
    <property type="match status" value="1"/>
</dbReference>
<dbReference type="PANTHER" id="PTHR43065">
    <property type="entry name" value="SENSOR HISTIDINE KINASE"/>
    <property type="match status" value="1"/>
</dbReference>
<dbReference type="SUPFAM" id="SSF55785">
    <property type="entry name" value="PYP-like sensor domain (PAS domain)"/>
    <property type="match status" value="1"/>
</dbReference>
<keyword evidence="19" id="KW-1185">Reference proteome</keyword>
<feature type="transmembrane region" description="Helical" evidence="14">
    <location>
        <begin position="21"/>
        <end position="41"/>
    </location>
</feature>
<keyword evidence="12" id="KW-0902">Two-component regulatory system</keyword>
<evidence type="ECO:0000256" key="10">
    <source>
        <dbReference type="ARBA" id="ARBA00022840"/>
    </source>
</evidence>
<dbReference type="InterPro" id="IPR000014">
    <property type="entry name" value="PAS"/>
</dbReference>
<feature type="domain" description="Histidine kinase" evidence="15">
    <location>
        <begin position="538"/>
        <end position="751"/>
    </location>
</feature>
<gene>
    <name evidence="18" type="ORF">ACFQDL_12780</name>
</gene>
<accession>A0ABW2A0U0</accession>
<dbReference type="Pfam" id="PF00989">
    <property type="entry name" value="PAS"/>
    <property type="match status" value="1"/>
</dbReference>
<dbReference type="InterPro" id="IPR000700">
    <property type="entry name" value="PAS-assoc_C"/>
</dbReference>
<evidence type="ECO:0000256" key="2">
    <source>
        <dbReference type="ARBA" id="ARBA00004651"/>
    </source>
</evidence>
<dbReference type="SMART" id="SM00388">
    <property type="entry name" value="HisKA"/>
    <property type="match status" value="1"/>
</dbReference>
<feature type="coiled-coil region" evidence="13">
    <location>
        <begin position="477"/>
        <end position="526"/>
    </location>
</feature>
<evidence type="ECO:0000256" key="1">
    <source>
        <dbReference type="ARBA" id="ARBA00000085"/>
    </source>
</evidence>
<dbReference type="NCBIfam" id="TIGR00229">
    <property type="entry name" value="sensory_box"/>
    <property type="match status" value="1"/>
</dbReference>
<dbReference type="CDD" id="cd12914">
    <property type="entry name" value="PDC1_DGC_like"/>
    <property type="match status" value="1"/>
</dbReference>
<dbReference type="PROSITE" id="PS50113">
    <property type="entry name" value="PAC"/>
    <property type="match status" value="1"/>
</dbReference>
<keyword evidence="8" id="KW-0547">Nucleotide-binding</keyword>
<keyword evidence="6" id="KW-0808">Transferase</keyword>
<keyword evidence="5" id="KW-0597">Phosphoprotein</keyword>
<dbReference type="Pfam" id="PF02518">
    <property type="entry name" value="HATPase_c"/>
    <property type="match status" value="1"/>
</dbReference>
<dbReference type="InterPro" id="IPR036890">
    <property type="entry name" value="HATPase_C_sf"/>
</dbReference>
<evidence type="ECO:0000256" key="11">
    <source>
        <dbReference type="ARBA" id="ARBA00022989"/>
    </source>
</evidence>
<dbReference type="Proteomes" id="UP001596422">
    <property type="component" value="Unassembled WGS sequence"/>
</dbReference>
<protein>
    <recommendedName>
        <fullName evidence="3">histidine kinase</fullName>
        <ecNumber evidence="3">2.7.13.3</ecNumber>
    </recommendedName>
</protein>
<dbReference type="InterPro" id="IPR003661">
    <property type="entry name" value="HisK_dim/P_dom"/>
</dbReference>
<dbReference type="PROSITE" id="PS50112">
    <property type="entry name" value="PAS"/>
    <property type="match status" value="1"/>
</dbReference>
<dbReference type="RefSeq" id="WP_379909349.1">
    <property type="nucleotide sequence ID" value="NZ_JBHSWE010000001.1"/>
</dbReference>
<evidence type="ECO:0000259" key="15">
    <source>
        <dbReference type="PROSITE" id="PS50109"/>
    </source>
</evidence>
<dbReference type="SUPFAM" id="SSF55874">
    <property type="entry name" value="ATPase domain of HSP90 chaperone/DNA topoisomerase II/histidine kinase"/>
    <property type="match status" value="1"/>
</dbReference>
<sequence length="757" mass="85097">MNDLNRPGASPSSRHRIQRPVVILLLLLVFVLLMAQVAMLVRQQAMQEVQLRSAADMNRYTLSLQQKLDRYKDLPQLLSSHSELLNALMFEQDSDARMRASLYLEEVNRTIGTTDAYLMNPEGVTIAASNWAQDATFVGRNFAFRPYFRQAMAGEAGRYFALGTTSNRRGYFYSYPVRIAGRVAGVIVVKIDLNDIEGDWNDPLLDILVTDEDGVIVISTRPEWKFRTLKPLSQAELHRIIESLRYGAHELTSLEILWREEQPDGGHLITLFEGNRIDNAALDGIRTRHYLLQTSPVPNSGLSVAVLASMKPVEQRVFRALVLTAIVYLAGLLLVLVLVARRRIKQERARFRSRELQALAENEALIRAIIDNTQAGLITLDAQGRIESFNPTAEKLFHYPEAEISGQYFSHLLEHQDRPVCWRHITGGAGDTARELHIEASARRADQSLFPIELTIGRMPANGQRHFIVTIHDITERKQQEQQLQRAQHELESRVEQRTRDLTRANTRLQQEIRQHQKTQNELIQTAKLAVLGQMSAGINHELNQPLTAIRSYADNGRLFLERGRSETAMTNLEEISRLTERMAKIIHPLKEFARVSSGAPEPVCLKAVQDGAMSILYGRLDKQSVSIHWPEGLDKVYVLGDILRLEQVLVNLIGNALQAMEGQAEGRIEIGLEHSGGEILLRVRDTGPGFEPAHLERLFEPFFTTKKAGQGLGLGLSISHRIIDSLGGRLEASNHPRGGACFTIALKQVAHPYTAA</sequence>
<dbReference type="GO" id="GO:0005524">
    <property type="term" value="F:ATP binding"/>
    <property type="evidence" value="ECO:0007669"/>
    <property type="project" value="UniProtKB-KW"/>
</dbReference>
<keyword evidence="11 14" id="KW-1133">Transmembrane helix</keyword>
<evidence type="ECO:0000256" key="9">
    <source>
        <dbReference type="ARBA" id="ARBA00022777"/>
    </source>
</evidence>
<dbReference type="Gene3D" id="3.30.450.20">
    <property type="entry name" value="PAS domain"/>
    <property type="match status" value="3"/>
</dbReference>
<keyword evidence="10 18" id="KW-0067">ATP-binding</keyword>
<dbReference type="InterPro" id="IPR029151">
    <property type="entry name" value="Sensor-like_sf"/>
</dbReference>
<keyword evidence="13" id="KW-0175">Coiled coil</keyword>
<evidence type="ECO:0000256" key="7">
    <source>
        <dbReference type="ARBA" id="ARBA00022692"/>
    </source>
</evidence>
<dbReference type="EC" id="2.7.13.3" evidence="3"/>
<dbReference type="SMART" id="SM00387">
    <property type="entry name" value="HATPase_c"/>
    <property type="match status" value="1"/>
</dbReference>
<evidence type="ECO:0000313" key="19">
    <source>
        <dbReference type="Proteomes" id="UP001596422"/>
    </source>
</evidence>
<keyword evidence="7 14" id="KW-0812">Transmembrane</keyword>
<evidence type="ECO:0000313" key="18">
    <source>
        <dbReference type="EMBL" id="MFC6670844.1"/>
    </source>
</evidence>
<evidence type="ECO:0000256" key="12">
    <source>
        <dbReference type="ARBA" id="ARBA00023012"/>
    </source>
</evidence>
<evidence type="ECO:0000256" key="13">
    <source>
        <dbReference type="SAM" id="Coils"/>
    </source>
</evidence>
<dbReference type="SUPFAM" id="SSF103190">
    <property type="entry name" value="Sensory domain-like"/>
    <property type="match status" value="1"/>
</dbReference>
<name>A0ABW2A0U0_9GAMM</name>
<feature type="transmembrane region" description="Helical" evidence="14">
    <location>
        <begin position="317"/>
        <end position="340"/>
    </location>
</feature>
<feature type="domain" description="PAC" evidence="17">
    <location>
        <begin position="436"/>
        <end position="486"/>
    </location>
</feature>
<dbReference type="CDD" id="cd00082">
    <property type="entry name" value="HisKA"/>
    <property type="match status" value="1"/>
</dbReference>
<dbReference type="PROSITE" id="PS50109">
    <property type="entry name" value="HIS_KIN"/>
    <property type="match status" value="1"/>
</dbReference>
<comment type="caution">
    <text evidence="18">The sequence shown here is derived from an EMBL/GenBank/DDBJ whole genome shotgun (WGS) entry which is preliminary data.</text>
</comment>
<evidence type="ECO:0000256" key="8">
    <source>
        <dbReference type="ARBA" id="ARBA00022741"/>
    </source>
</evidence>
<dbReference type="InterPro" id="IPR036097">
    <property type="entry name" value="HisK_dim/P_sf"/>
</dbReference>
<dbReference type="SUPFAM" id="SSF47384">
    <property type="entry name" value="Homodimeric domain of signal transducing histidine kinase"/>
    <property type="match status" value="1"/>
</dbReference>
<proteinExistence type="predicted"/>
<evidence type="ECO:0000259" key="16">
    <source>
        <dbReference type="PROSITE" id="PS50112"/>
    </source>
</evidence>
<evidence type="ECO:0000256" key="6">
    <source>
        <dbReference type="ARBA" id="ARBA00022679"/>
    </source>
</evidence>
<evidence type="ECO:0000259" key="17">
    <source>
        <dbReference type="PROSITE" id="PS50113"/>
    </source>
</evidence>
<dbReference type="Gene3D" id="3.30.565.10">
    <property type="entry name" value="Histidine kinase-like ATPase, C-terminal domain"/>
    <property type="match status" value="1"/>
</dbReference>
<dbReference type="PRINTS" id="PR00344">
    <property type="entry name" value="BCTRLSENSOR"/>
</dbReference>
<evidence type="ECO:0000256" key="3">
    <source>
        <dbReference type="ARBA" id="ARBA00012438"/>
    </source>
</evidence>
<organism evidence="18 19">
    <name type="scientific">Marinobacterium aestuariivivens</name>
    <dbReference type="NCBI Taxonomy" id="1698799"/>
    <lineage>
        <taxon>Bacteria</taxon>
        <taxon>Pseudomonadati</taxon>
        <taxon>Pseudomonadota</taxon>
        <taxon>Gammaproteobacteria</taxon>
        <taxon>Oceanospirillales</taxon>
        <taxon>Oceanospirillaceae</taxon>
        <taxon>Marinobacterium</taxon>
    </lineage>
</organism>
<comment type="catalytic activity">
    <reaction evidence="1">
        <text>ATP + protein L-histidine = ADP + protein N-phospho-L-histidine.</text>
        <dbReference type="EC" id="2.7.13.3"/>
    </reaction>
</comment>
<dbReference type="SMART" id="SM00091">
    <property type="entry name" value="PAS"/>
    <property type="match status" value="1"/>
</dbReference>
<evidence type="ECO:0000256" key="14">
    <source>
        <dbReference type="SAM" id="Phobius"/>
    </source>
</evidence>
<evidence type="ECO:0000256" key="4">
    <source>
        <dbReference type="ARBA" id="ARBA00022475"/>
    </source>
</evidence>
<dbReference type="PANTHER" id="PTHR43065:SF46">
    <property type="entry name" value="C4-DICARBOXYLATE TRANSPORT SENSOR PROTEIN DCTB"/>
    <property type="match status" value="1"/>
</dbReference>
<keyword evidence="4" id="KW-1003">Cell membrane</keyword>
<feature type="domain" description="PAS" evidence="16">
    <location>
        <begin position="362"/>
        <end position="418"/>
    </location>
</feature>
<dbReference type="InterPro" id="IPR013767">
    <property type="entry name" value="PAS_fold"/>
</dbReference>
<comment type="subcellular location">
    <subcellularLocation>
        <location evidence="2">Cell membrane</location>
        <topology evidence="2">Multi-pass membrane protein</topology>
    </subcellularLocation>
</comment>
<dbReference type="InterPro" id="IPR035965">
    <property type="entry name" value="PAS-like_dom_sf"/>
</dbReference>
<dbReference type="InterPro" id="IPR004358">
    <property type="entry name" value="Sig_transdc_His_kin-like_C"/>
</dbReference>